<name>L0A319_DEIPD</name>
<organism evidence="11 12">
    <name type="scientific">Deinococcus peraridilitoris (strain DSM 19664 / LMG 22246 / CIP 109416 / KR-200)</name>
    <dbReference type="NCBI Taxonomy" id="937777"/>
    <lineage>
        <taxon>Bacteria</taxon>
        <taxon>Thermotogati</taxon>
        <taxon>Deinococcota</taxon>
        <taxon>Deinococci</taxon>
        <taxon>Deinococcales</taxon>
        <taxon>Deinococcaceae</taxon>
        <taxon>Deinococcus</taxon>
    </lineage>
</organism>
<dbReference type="Proteomes" id="UP000010467">
    <property type="component" value="Chromosome"/>
</dbReference>
<dbReference type="InterPro" id="IPR003369">
    <property type="entry name" value="TatA/B/E"/>
</dbReference>
<dbReference type="EMBL" id="CP003382">
    <property type="protein sequence ID" value="AFZ67405.1"/>
    <property type="molecule type" value="Genomic_DNA"/>
</dbReference>
<keyword evidence="2 9" id="KW-0813">Transport</keyword>
<keyword evidence="4 9" id="KW-0812">Transmembrane</keyword>
<evidence type="ECO:0000256" key="7">
    <source>
        <dbReference type="ARBA" id="ARBA00023010"/>
    </source>
</evidence>
<accession>L0A319</accession>
<evidence type="ECO:0000256" key="1">
    <source>
        <dbReference type="ARBA" id="ARBA00004162"/>
    </source>
</evidence>
<evidence type="ECO:0000256" key="4">
    <source>
        <dbReference type="ARBA" id="ARBA00022692"/>
    </source>
</evidence>
<comment type="similarity">
    <text evidence="9">Belongs to the TatA/E family.</text>
</comment>
<sequence length="61" mass="6558">MGPIEIVLIILALVLVFGARKLPELGKGLGEGIREFRHGVNHDGKTNGLADHDTVSPEERA</sequence>
<dbReference type="STRING" id="937777.Deipe_1896"/>
<reference evidence="12" key="1">
    <citation type="submission" date="2012-03" db="EMBL/GenBank/DDBJ databases">
        <title>Complete sequence of chromosome of Deinococcus peraridilitoris DSM 19664.</title>
        <authorList>
            <person name="Lucas S."/>
            <person name="Copeland A."/>
            <person name="Lapidus A."/>
            <person name="Glavina del Rio T."/>
            <person name="Dalin E."/>
            <person name="Tice H."/>
            <person name="Bruce D."/>
            <person name="Goodwin L."/>
            <person name="Pitluck S."/>
            <person name="Peters L."/>
            <person name="Mikhailova N."/>
            <person name="Lu M."/>
            <person name="Kyrpides N."/>
            <person name="Mavromatis K."/>
            <person name="Ivanova N."/>
            <person name="Brettin T."/>
            <person name="Detter J.C."/>
            <person name="Han C."/>
            <person name="Larimer F."/>
            <person name="Land M."/>
            <person name="Hauser L."/>
            <person name="Markowitz V."/>
            <person name="Cheng J.-F."/>
            <person name="Hugenholtz P."/>
            <person name="Woyke T."/>
            <person name="Wu D."/>
            <person name="Pukall R."/>
            <person name="Steenblock K."/>
            <person name="Brambilla E."/>
            <person name="Klenk H.-P."/>
            <person name="Eisen J.A."/>
        </authorList>
    </citation>
    <scope>NUCLEOTIDE SEQUENCE [LARGE SCALE GENOMIC DNA]</scope>
    <source>
        <strain evidence="12">DSM 19664 / LMG 22246 / CIP 109416 / KR-200</strain>
    </source>
</reference>
<proteinExistence type="inferred from homology"/>
<evidence type="ECO:0000256" key="10">
    <source>
        <dbReference type="SAM" id="MobiDB-lite"/>
    </source>
</evidence>
<dbReference type="PATRIC" id="fig|937777.3.peg.1898"/>
<dbReference type="GO" id="GO:0043953">
    <property type="term" value="P:protein transport by the Tat complex"/>
    <property type="evidence" value="ECO:0007669"/>
    <property type="project" value="UniProtKB-UniRule"/>
</dbReference>
<dbReference type="Gene3D" id="1.20.5.3310">
    <property type="match status" value="1"/>
</dbReference>
<dbReference type="PANTHER" id="PTHR42982">
    <property type="entry name" value="SEC-INDEPENDENT PROTEIN TRANSLOCASE PROTEIN TATA"/>
    <property type="match status" value="1"/>
</dbReference>
<dbReference type="Pfam" id="PF02416">
    <property type="entry name" value="TatA_B_E"/>
    <property type="match status" value="1"/>
</dbReference>
<protein>
    <recommendedName>
        <fullName evidence="9">Sec-independent protein translocase protein TatA</fullName>
    </recommendedName>
</protein>
<dbReference type="GO" id="GO:0008320">
    <property type="term" value="F:protein transmembrane transporter activity"/>
    <property type="evidence" value="ECO:0007669"/>
    <property type="project" value="UniProtKB-UniRule"/>
</dbReference>
<dbReference type="RefSeq" id="WP_015235710.1">
    <property type="nucleotide sequence ID" value="NC_019793.1"/>
</dbReference>
<keyword evidence="12" id="KW-1185">Reference proteome</keyword>
<dbReference type="GO" id="GO:0033281">
    <property type="term" value="C:TAT protein transport complex"/>
    <property type="evidence" value="ECO:0007669"/>
    <property type="project" value="UniProtKB-UniRule"/>
</dbReference>
<comment type="subcellular location">
    <subcellularLocation>
        <location evidence="1 9">Cell membrane</location>
        <topology evidence="1 9">Single-pass membrane protein</topology>
    </subcellularLocation>
</comment>
<keyword evidence="3 9" id="KW-1003">Cell membrane</keyword>
<dbReference type="InterPro" id="IPR006312">
    <property type="entry name" value="TatA/E"/>
</dbReference>
<evidence type="ECO:0000313" key="11">
    <source>
        <dbReference type="EMBL" id="AFZ67405.1"/>
    </source>
</evidence>
<keyword evidence="7 9" id="KW-0811">Translocation</keyword>
<feature type="region of interest" description="Disordered" evidence="10">
    <location>
        <begin position="38"/>
        <end position="61"/>
    </location>
</feature>
<comment type="subunit">
    <text evidence="9">Forms a complex with TatC.</text>
</comment>
<evidence type="ECO:0000256" key="6">
    <source>
        <dbReference type="ARBA" id="ARBA00022989"/>
    </source>
</evidence>
<evidence type="ECO:0000256" key="8">
    <source>
        <dbReference type="ARBA" id="ARBA00023136"/>
    </source>
</evidence>
<dbReference type="NCBIfam" id="TIGR01411">
    <property type="entry name" value="tatAE"/>
    <property type="match status" value="1"/>
</dbReference>
<dbReference type="KEGG" id="dpd:Deipe_1896"/>
<dbReference type="PANTHER" id="PTHR42982:SF1">
    <property type="entry name" value="SEC-INDEPENDENT PROTEIN TRANSLOCASE PROTEIN TATA"/>
    <property type="match status" value="1"/>
</dbReference>
<dbReference type="HOGENOM" id="CLU_086034_6_2_0"/>
<gene>
    <name evidence="9" type="primary">tatA</name>
    <name evidence="11" type="ordered locus">Deipe_1896</name>
</gene>
<keyword evidence="8 9" id="KW-0472">Membrane</keyword>
<keyword evidence="5 9" id="KW-0653">Protein transport</keyword>
<dbReference type="eggNOG" id="COG1826">
    <property type="taxonomic scope" value="Bacteria"/>
</dbReference>
<keyword evidence="6 9" id="KW-1133">Transmembrane helix</keyword>
<comment type="function">
    <text evidence="9">Part of the twin-arginine translocation (Tat) system that transports large folded proteins containing a characteristic twin-arginine motif in their signal peptide across membranes. TatA could form the protein-conducting channel of the Tat system.</text>
</comment>
<dbReference type="AlphaFoldDB" id="L0A319"/>
<evidence type="ECO:0000256" key="2">
    <source>
        <dbReference type="ARBA" id="ARBA00022448"/>
    </source>
</evidence>
<evidence type="ECO:0000256" key="3">
    <source>
        <dbReference type="ARBA" id="ARBA00022475"/>
    </source>
</evidence>
<evidence type="ECO:0000256" key="5">
    <source>
        <dbReference type="ARBA" id="ARBA00022927"/>
    </source>
</evidence>
<dbReference type="HAMAP" id="MF_00236">
    <property type="entry name" value="TatA_E"/>
    <property type="match status" value="1"/>
</dbReference>
<evidence type="ECO:0000256" key="9">
    <source>
        <dbReference type="HAMAP-Rule" id="MF_00236"/>
    </source>
</evidence>
<evidence type="ECO:0000313" key="12">
    <source>
        <dbReference type="Proteomes" id="UP000010467"/>
    </source>
</evidence>